<feature type="compositionally biased region" description="Low complexity" evidence="7">
    <location>
        <begin position="71"/>
        <end position="87"/>
    </location>
</feature>
<dbReference type="SMART" id="SM00774">
    <property type="entry name" value="WRKY"/>
    <property type="match status" value="1"/>
</dbReference>
<evidence type="ECO:0000256" key="3">
    <source>
        <dbReference type="ARBA" id="ARBA00023125"/>
    </source>
</evidence>
<evidence type="ECO:0000313" key="10">
    <source>
        <dbReference type="Proteomes" id="UP000257109"/>
    </source>
</evidence>
<evidence type="ECO:0000256" key="6">
    <source>
        <dbReference type="ARBA" id="ARBA00060850"/>
    </source>
</evidence>
<gene>
    <name evidence="9" type="primary">WRKY41</name>
    <name evidence="9" type="ORF">CR513_43838</name>
</gene>
<feature type="domain" description="WRKY" evidence="8">
    <location>
        <begin position="122"/>
        <end position="190"/>
    </location>
</feature>
<keyword evidence="2" id="KW-0805">Transcription regulation</keyword>
<proteinExistence type="inferred from homology"/>
<dbReference type="Proteomes" id="UP000257109">
    <property type="component" value="Unassembled WGS sequence"/>
</dbReference>
<evidence type="ECO:0000256" key="1">
    <source>
        <dbReference type="ARBA" id="ARBA00004123"/>
    </source>
</evidence>
<protein>
    <submittedName>
        <fullName evidence="9">WRKY transcription factor 41</fullName>
    </submittedName>
</protein>
<dbReference type="AlphaFoldDB" id="A0A371FD30"/>
<sequence>MGDWDQNKLKHELRQGMELARQLQISLHVPCSSQENHEHLIQKIITAFERALKMVNVKMGLVGHPSSQILRSMGMSQSPSLSGSPRSENSDQDLREINRSSPKERRTIPSWTKQIRVNPGMEVEGPLDDGYSWRKYGQKGIHGAKYPRGYYRCAQRNVKGCMAIKQVQRCDQDPTIFEINYRGNHTCTMSSYAVVPPSGPQENQEPILSTNIPQQQSAEQEPSHLLMNLRAGLRLLTEDLDQSLASSFHYFPSTSTTKMEEQVFPSPITENNFVENLTCPSYVSPATSDTTYFSVSPCGGNSFREHQTLASSGSEINDMISATTSAANSPTLAGLDFPFDQFHILDGQNFSFDNPPFF</sequence>
<evidence type="ECO:0000256" key="4">
    <source>
        <dbReference type="ARBA" id="ARBA00023163"/>
    </source>
</evidence>
<dbReference type="FunFam" id="2.20.25.80:FF:000009">
    <property type="entry name" value="WRKY transcription factor 53"/>
    <property type="match status" value="1"/>
</dbReference>
<evidence type="ECO:0000256" key="5">
    <source>
        <dbReference type="ARBA" id="ARBA00023242"/>
    </source>
</evidence>
<dbReference type="PANTHER" id="PTHR32096:SF115">
    <property type="entry name" value="WRKY TRANSCRIPTION FACTOR 30-RELATED"/>
    <property type="match status" value="1"/>
</dbReference>
<dbReference type="GO" id="GO:0009751">
    <property type="term" value="P:response to salicylic acid"/>
    <property type="evidence" value="ECO:0007669"/>
    <property type="project" value="UniProtKB-ARBA"/>
</dbReference>
<comment type="subcellular location">
    <subcellularLocation>
        <location evidence="1">Nucleus</location>
    </subcellularLocation>
</comment>
<dbReference type="InterPro" id="IPR044810">
    <property type="entry name" value="WRKY_plant"/>
</dbReference>
<dbReference type="EMBL" id="QJKJ01009597">
    <property type="protein sequence ID" value="RDX76195.1"/>
    <property type="molecule type" value="Genomic_DNA"/>
</dbReference>
<dbReference type="OrthoDB" id="1888929at2759"/>
<feature type="region of interest" description="Disordered" evidence="7">
    <location>
        <begin position="71"/>
        <end position="110"/>
    </location>
</feature>
<feature type="non-terminal residue" evidence="9">
    <location>
        <position position="1"/>
    </location>
</feature>
<dbReference type="SUPFAM" id="SSF118290">
    <property type="entry name" value="WRKY DNA-binding domain"/>
    <property type="match status" value="1"/>
</dbReference>
<dbReference type="GO" id="GO:0005634">
    <property type="term" value="C:nucleus"/>
    <property type="evidence" value="ECO:0007669"/>
    <property type="project" value="UniProtKB-SubCell"/>
</dbReference>
<keyword evidence="3" id="KW-0238">DNA-binding</keyword>
<organism evidence="9 10">
    <name type="scientific">Mucuna pruriens</name>
    <name type="common">Velvet bean</name>
    <name type="synonym">Dolichos pruriens</name>
    <dbReference type="NCBI Taxonomy" id="157652"/>
    <lineage>
        <taxon>Eukaryota</taxon>
        <taxon>Viridiplantae</taxon>
        <taxon>Streptophyta</taxon>
        <taxon>Embryophyta</taxon>
        <taxon>Tracheophyta</taxon>
        <taxon>Spermatophyta</taxon>
        <taxon>Magnoliopsida</taxon>
        <taxon>eudicotyledons</taxon>
        <taxon>Gunneridae</taxon>
        <taxon>Pentapetalae</taxon>
        <taxon>rosids</taxon>
        <taxon>fabids</taxon>
        <taxon>Fabales</taxon>
        <taxon>Fabaceae</taxon>
        <taxon>Papilionoideae</taxon>
        <taxon>50 kb inversion clade</taxon>
        <taxon>NPAAA clade</taxon>
        <taxon>indigoferoid/millettioid clade</taxon>
        <taxon>Phaseoleae</taxon>
        <taxon>Mucuna</taxon>
    </lineage>
</organism>
<dbReference type="GO" id="GO:0000976">
    <property type="term" value="F:transcription cis-regulatory region binding"/>
    <property type="evidence" value="ECO:0007669"/>
    <property type="project" value="TreeGrafter"/>
</dbReference>
<comment type="similarity">
    <text evidence="6">Belongs to the WRKY group III family.</text>
</comment>
<dbReference type="InterPro" id="IPR036576">
    <property type="entry name" value="WRKY_dom_sf"/>
</dbReference>
<dbReference type="PROSITE" id="PS50811">
    <property type="entry name" value="WRKY"/>
    <property type="match status" value="1"/>
</dbReference>
<dbReference type="Pfam" id="PF03106">
    <property type="entry name" value="WRKY"/>
    <property type="match status" value="1"/>
</dbReference>
<dbReference type="GO" id="GO:0010150">
    <property type="term" value="P:leaf senescence"/>
    <property type="evidence" value="ECO:0007669"/>
    <property type="project" value="UniProtKB-ARBA"/>
</dbReference>
<name>A0A371FD30_MUCPR</name>
<evidence type="ECO:0000259" key="8">
    <source>
        <dbReference type="PROSITE" id="PS50811"/>
    </source>
</evidence>
<keyword evidence="5" id="KW-0539">Nucleus</keyword>
<dbReference type="Gene3D" id="2.20.25.80">
    <property type="entry name" value="WRKY domain"/>
    <property type="match status" value="1"/>
</dbReference>
<dbReference type="PANTHER" id="PTHR32096">
    <property type="entry name" value="WRKY TRANSCRIPTION FACTOR 30-RELATED-RELATED"/>
    <property type="match status" value="1"/>
</dbReference>
<keyword evidence="10" id="KW-1185">Reference proteome</keyword>
<dbReference type="GO" id="GO:0010193">
    <property type="term" value="P:response to ozone"/>
    <property type="evidence" value="ECO:0007669"/>
    <property type="project" value="UniProtKB-ARBA"/>
</dbReference>
<accession>A0A371FD30</accession>
<dbReference type="GO" id="GO:0042542">
    <property type="term" value="P:response to hydrogen peroxide"/>
    <property type="evidence" value="ECO:0007669"/>
    <property type="project" value="UniProtKB-ARBA"/>
</dbReference>
<evidence type="ECO:0000256" key="2">
    <source>
        <dbReference type="ARBA" id="ARBA00023015"/>
    </source>
</evidence>
<evidence type="ECO:0000256" key="7">
    <source>
        <dbReference type="SAM" id="MobiDB-lite"/>
    </source>
</evidence>
<reference evidence="9" key="1">
    <citation type="submission" date="2018-05" db="EMBL/GenBank/DDBJ databases">
        <title>Draft genome of Mucuna pruriens seed.</title>
        <authorList>
            <person name="Nnadi N.E."/>
            <person name="Vos R."/>
            <person name="Hasami M.H."/>
            <person name="Devisetty U.K."/>
            <person name="Aguiy J.C."/>
        </authorList>
    </citation>
    <scope>NUCLEOTIDE SEQUENCE [LARGE SCALE GENOMIC DNA]</scope>
    <source>
        <strain evidence="9">JCA_2017</strain>
    </source>
</reference>
<dbReference type="GO" id="GO:0003700">
    <property type="term" value="F:DNA-binding transcription factor activity"/>
    <property type="evidence" value="ECO:0007669"/>
    <property type="project" value="InterPro"/>
</dbReference>
<dbReference type="STRING" id="157652.A0A371FD30"/>
<evidence type="ECO:0000313" key="9">
    <source>
        <dbReference type="EMBL" id="RDX76195.1"/>
    </source>
</evidence>
<comment type="caution">
    <text evidence="9">The sequence shown here is derived from an EMBL/GenBank/DDBJ whole genome shotgun (WGS) entry which is preliminary data.</text>
</comment>
<feature type="compositionally biased region" description="Basic and acidic residues" evidence="7">
    <location>
        <begin position="88"/>
        <end position="107"/>
    </location>
</feature>
<keyword evidence="4" id="KW-0804">Transcription</keyword>
<dbReference type="InterPro" id="IPR003657">
    <property type="entry name" value="WRKY_dom"/>
</dbReference>